<sequence>MDLRERRGAGDRKAQHTYVVLSVLSMCRACAGRQGSCKAADLFAVFEESGISLADSGIKK</sequence>
<reference evidence="1 2" key="2">
    <citation type="submission" date="2008-10" db="EMBL/GenBank/DDBJ databases">
        <authorList>
            <person name="Fulton L."/>
            <person name="Clifton S."/>
            <person name="Fulton B."/>
            <person name="Xu J."/>
            <person name="Minx P."/>
            <person name="Pepin K.H."/>
            <person name="Johnson M."/>
            <person name="Bhonagiri V."/>
            <person name="Nash W.E."/>
            <person name="Mardis E.R."/>
            <person name="Wilson R.K."/>
        </authorList>
    </citation>
    <scope>NUCLEOTIDE SEQUENCE [LARGE SCALE GENOMIC DNA]</scope>
    <source>
        <strain evidence="1 2">ATCC 29098</strain>
    </source>
</reference>
<reference evidence="1 2" key="1">
    <citation type="submission" date="2008-10" db="EMBL/GenBank/DDBJ databases">
        <title>Draft genome sequence of Desulvovibrio piger (ATCC 29098).</title>
        <authorList>
            <person name="Sudarsanam P."/>
            <person name="Ley R."/>
            <person name="Guruge J."/>
            <person name="Turnbaugh P.J."/>
            <person name="Mahowald M."/>
            <person name="Liep D."/>
            <person name="Gordon J."/>
        </authorList>
    </citation>
    <scope>NUCLEOTIDE SEQUENCE [LARGE SCALE GENOMIC DNA]</scope>
    <source>
        <strain evidence="1 2">ATCC 29098</strain>
    </source>
</reference>
<dbReference type="Proteomes" id="UP000003676">
    <property type="component" value="Unassembled WGS sequence"/>
</dbReference>
<dbReference type="EMBL" id="ABXU01000061">
    <property type="protein sequence ID" value="EEB33106.1"/>
    <property type="molecule type" value="Genomic_DNA"/>
</dbReference>
<protein>
    <submittedName>
        <fullName evidence="1">Uncharacterized protein</fullName>
    </submittedName>
</protein>
<evidence type="ECO:0000313" key="1">
    <source>
        <dbReference type="EMBL" id="EEB33106.1"/>
    </source>
</evidence>
<dbReference type="AlphaFoldDB" id="B6WV57"/>
<proteinExistence type="predicted"/>
<comment type="caution">
    <text evidence="1">The sequence shown here is derived from an EMBL/GenBank/DDBJ whole genome shotgun (WGS) entry which is preliminary data.</text>
</comment>
<evidence type="ECO:0000313" key="2">
    <source>
        <dbReference type="Proteomes" id="UP000003676"/>
    </source>
</evidence>
<organism evidence="1 2">
    <name type="scientific">Desulfovibrio piger ATCC 29098</name>
    <dbReference type="NCBI Taxonomy" id="411464"/>
    <lineage>
        <taxon>Bacteria</taxon>
        <taxon>Pseudomonadati</taxon>
        <taxon>Thermodesulfobacteriota</taxon>
        <taxon>Desulfovibrionia</taxon>
        <taxon>Desulfovibrionales</taxon>
        <taxon>Desulfovibrionaceae</taxon>
        <taxon>Desulfovibrio</taxon>
    </lineage>
</organism>
<gene>
    <name evidence="1" type="ORF">DESPIG_01973</name>
</gene>
<dbReference type="HOGENOM" id="CLU_2933889_0_0_7"/>
<name>B6WV57_9BACT</name>
<accession>B6WV57</accession>